<name>A0A1X2GHA2_9FUNG</name>
<dbReference type="AlphaFoldDB" id="A0A1X2GHA2"/>
<dbReference type="InterPro" id="IPR027012">
    <property type="entry name" value="Enkurin_dom"/>
</dbReference>
<evidence type="ECO:0000256" key="1">
    <source>
        <dbReference type="SAM" id="Coils"/>
    </source>
</evidence>
<comment type="caution">
    <text evidence="4">The sequence shown here is derived from an EMBL/GenBank/DDBJ whole genome shotgun (WGS) entry which is preliminary data.</text>
</comment>
<evidence type="ECO:0000313" key="4">
    <source>
        <dbReference type="EMBL" id="ORX53633.1"/>
    </source>
</evidence>
<evidence type="ECO:0000256" key="2">
    <source>
        <dbReference type="SAM" id="MobiDB-lite"/>
    </source>
</evidence>
<dbReference type="EMBL" id="MCGT01000015">
    <property type="protein sequence ID" value="ORX53633.1"/>
    <property type="molecule type" value="Genomic_DNA"/>
</dbReference>
<feature type="coiled-coil region" evidence="1">
    <location>
        <begin position="401"/>
        <end position="458"/>
    </location>
</feature>
<gene>
    <name evidence="4" type="ORF">DM01DRAFT_1336163</name>
</gene>
<feature type="coiled-coil region" evidence="1">
    <location>
        <begin position="223"/>
        <end position="359"/>
    </location>
</feature>
<evidence type="ECO:0000313" key="5">
    <source>
        <dbReference type="Proteomes" id="UP000242146"/>
    </source>
</evidence>
<feature type="compositionally biased region" description="Polar residues" evidence="2">
    <location>
        <begin position="23"/>
        <end position="46"/>
    </location>
</feature>
<evidence type="ECO:0000259" key="3">
    <source>
        <dbReference type="Pfam" id="PF13864"/>
    </source>
</evidence>
<dbReference type="Pfam" id="PF13864">
    <property type="entry name" value="Enkurin"/>
    <property type="match status" value="1"/>
</dbReference>
<feature type="compositionally biased region" description="Low complexity" evidence="2">
    <location>
        <begin position="167"/>
        <end position="181"/>
    </location>
</feature>
<dbReference type="Proteomes" id="UP000242146">
    <property type="component" value="Unassembled WGS sequence"/>
</dbReference>
<protein>
    <recommendedName>
        <fullName evidence="3">Enkurin domain-containing protein</fullName>
    </recommendedName>
</protein>
<keyword evidence="5" id="KW-1185">Reference proteome</keyword>
<sequence length="462" mass="51696">MSTKSTSKFWKKFINKKSKDSRPSSIISKATTTGGQENDQYTSSLHRLSAIQPKPDDSAKPKVQPKKSKASMLSMDAQHTNASHGEVIQQKNHVPLISDNPNGLAPNHPPASLPLPQPDTPPVQTQLQENKIEGTSGPVADLPEPTPPVQDEVHSTPRSPVAIDQQSSPTVPLSLTSPTSLSDKDKRIRELEIALTTERSINRVLQGQKEAIAKDLDYFSLTVDELMEEKETLLQKYEEEKAMVESKEQDLNVLLDKLKSSADSARDRSSELEQLKLDLDAQKLQVTQVLGDLEQQQALVRDLKLELDTQKMKSSKDTARYEVSLQLKDDQIHQMETDLEAAHHYIERLESQLQRMEDGIKGSSTVNVASTIETPNASPRLAPMTDDRNPSTPVPADRLRIQTLDDQLKKLLQEKERLQSDYSKMPLSGGGPMSRMRCEELEEQLGQVDSRISKVRQQIRKI</sequence>
<dbReference type="STRING" id="101127.A0A1X2GHA2"/>
<organism evidence="4 5">
    <name type="scientific">Hesseltinella vesiculosa</name>
    <dbReference type="NCBI Taxonomy" id="101127"/>
    <lineage>
        <taxon>Eukaryota</taxon>
        <taxon>Fungi</taxon>
        <taxon>Fungi incertae sedis</taxon>
        <taxon>Mucoromycota</taxon>
        <taxon>Mucoromycotina</taxon>
        <taxon>Mucoromycetes</taxon>
        <taxon>Mucorales</taxon>
        <taxon>Cunninghamellaceae</taxon>
        <taxon>Hesseltinella</taxon>
    </lineage>
</organism>
<keyword evidence="1" id="KW-0175">Coiled coil</keyword>
<feature type="region of interest" description="Disordered" evidence="2">
    <location>
        <begin position="375"/>
        <end position="396"/>
    </location>
</feature>
<proteinExistence type="predicted"/>
<reference evidence="4 5" key="1">
    <citation type="submission" date="2016-07" db="EMBL/GenBank/DDBJ databases">
        <title>Pervasive Adenine N6-methylation of Active Genes in Fungi.</title>
        <authorList>
            <consortium name="DOE Joint Genome Institute"/>
            <person name="Mondo S.J."/>
            <person name="Dannebaum R.O."/>
            <person name="Kuo R.C."/>
            <person name="Labutti K."/>
            <person name="Haridas S."/>
            <person name="Kuo A."/>
            <person name="Salamov A."/>
            <person name="Ahrendt S.R."/>
            <person name="Lipzen A."/>
            <person name="Sullivan W."/>
            <person name="Andreopoulos W.B."/>
            <person name="Clum A."/>
            <person name="Lindquist E."/>
            <person name="Daum C."/>
            <person name="Ramamoorthy G.K."/>
            <person name="Gryganskyi A."/>
            <person name="Culley D."/>
            <person name="Magnuson J.K."/>
            <person name="James T.Y."/>
            <person name="O'Malley M.A."/>
            <person name="Stajich J.E."/>
            <person name="Spatafora J.W."/>
            <person name="Visel A."/>
            <person name="Grigoriev I.V."/>
        </authorList>
    </citation>
    <scope>NUCLEOTIDE SEQUENCE [LARGE SCALE GENOMIC DNA]</scope>
    <source>
        <strain evidence="4 5">NRRL 3301</strain>
    </source>
</reference>
<accession>A0A1X2GHA2</accession>
<feature type="domain" description="Enkurin" evidence="3">
    <location>
        <begin position="345"/>
        <end position="457"/>
    </location>
</feature>
<feature type="compositionally biased region" description="Pro residues" evidence="2">
    <location>
        <begin position="107"/>
        <end position="121"/>
    </location>
</feature>
<dbReference type="OrthoDB" id="5600564at2759"/>
<feature type="region of interest" description="Disordered" evidence="2">
    <location>
        <begin position="14"/>
        <end position="186"/>
    </location>
</feature>